<dbReference type="InterPro" id="IPR007863">
    <property type="entry name" value="Peptidase_M16_C"/>
</dbReference>
<dbReference type="EMBL" id="DVLY01000007">
    <property type="protein sequence ID" value="HIT97276.1"/>
    <property type="molecule type" value="Genomic_DNA"/>
</dbReference>
<protein>
    <submittedName>
        <fullName evidence="3">Insulinase family protein</fullName>
    </submittedName>
</protein>
<proteinExistence type="predicted"/>
<dbReference type="GO" id="GO:0046872">
    <property type="term" value="F:metal ion binding"/>
    <property type="evidence" value="ECO:0007669"/>
    <property type="project" value="InterPro"/>
</dbReference>
<dbReference type="Proteomes" id="UP000824161">
    <property type="component" value="Unassembled WGS sequence"/>
</dbReference>
<name>A0A9D1H8D4_9FLAO</name>
<organism evidence="3 4">
    <name type="scientific">Candidatus Merdimorpha stercoravium</name>
    <dbReference type="NCBI Taxonomy" id="2840863"/>
    <lineage>
        <taxon>Bacteria</taxon>
        <taxon>Pseudomonadati</taxon>
        <taxon>Bacteroidota</taxon>
        <taxon>Flavobacteriia</taxon>
        <taxon>Flavobacteriales</taxon>
        <taxon>Candidatus Merdimorpha</taxon>
    </lineage>
</organism>
<dbReference type="AlphaFoldDB" id="A0A9D1H8D4"/>
<dbReference type="InterPro" id="IPR011765">
    <property type="entry name" value="Pept_M16_N"/>
</dbReference>
<evidence type="ECO:0000259" key="2">
    <source>
        <dbReference type="Pfam" id="PF05193"/>
    </source>
</evidence>
<gene>
    <name evidence="3" type="ORF">IAC44_00385</name>
</gene>
<comment type="caution">
    <text evidence="3">The sequence shown here is derived from an EMBL/GenBank/DDBJ whole genome shotgun (WGS) entry which is preliminary data.</text>
</comment>
<feature type="domain" description="Peptidase M16 C-terminal" evidence="2">
    <location>
        <begin position="361"/>
        <end position="534"/>
    </location>
</feature>
<dbReference type="Pfam" id="PF05193">
    <property type="entry name" value="Peptidase_M16_C"/>
    <property type="match status" value="1"/>
</dbReference>
<dbReference type="Gene3D" id="3.30.830.10">
    <property type="entry name" value="Metalloenzyme, LuxS/M16 peptidase-like"/>
    <property type="match status" value="2"/>
</dbReference>
<dbReference type="InterPro" id="IPR050361">
    <property type="entry name" value="MPP/UQCRC_Complex"/>
</dbReference>
<dbReference type="InterPro" id="IPR011249">
    <property type="entry name" value="Metalloenz_LuxS/M16"/>
</dbReference>
<reference evidence="3" key="2">
    <citation type="journal article" date="2021" name="PeerJ">
        <title>Extensive microbial diversity within the chicken gut microbiome revealed by metagenomics and culture.</title>
        <authorList>
            <person name="Gilroy R."/>
            <person name="Ravi A."/>
            <person name="Getino M."/>
            <person name="Pursley I."/>
            <person name="Horton D.L."/>
            <person name="Alikhan N.F."/>
            <person name="Baker D."/>
            <person name="Gharbi K."/>
            <person name="Hall N."/>
            <person name="Watson M."/>
            <person name="Adriaenssens E.M."/>
            <person name="Foster-Nyarko E."/>
            <person name="Jarju S."/>
            <person name="Secka A."/>
            <person name="Antonio M."/>
            <person name="Oren A."/>
            <person name="Chaudhuri R.R."/>
            <person name="La Ragione R."/>
            <person name="Hildebrand F."/>
            <person name="Pallen M.J."/>
        </authorList>
    </citation>
    <scope>NUCLEOTIDE SEQUENCE</scope>
    <source>
        <strain evidence="3">1383</strain>
    </source>
</reference>
<dbReference type="PANTHER" id="PTHR11851">
    <property type="entry name" value="METALLOPROTEASE"/>
    <property type="match status" value="1"/>
</dbReference>
<evidence type="ECO:0000259" key="1">
    <source>
        <dbReference type="Pfam" id="PF00675"/>
    </source>
</evidence>
<feature type="domain" description="Peptidase M16 N-terminal" evidence="1">
    <location>
        <begin position="238"/>
        <end position="339"/>
    </location>
</feature>
<evidence type="ECO:0000313" key="3">
    <source>
        <dbReference type="EMBL" id="HIT97276.1"/>
    </source>
</evidence>
<evidence type="ECO:0000313" key="4">
    <source>
        <dbReference type="Proteomes" id="UP000824161"/>
    </source>
</evidence>
<dbReference type="SUPFAM" id="SSF63411">
    <property type="entry name" value="LuxS/MPP-like metallohydrolase"/>
    <property type="match status" value="2"/>
</dbReference>
<sequence>MGLVAACLLSGWTVKGYDLPGMLPADTTEVASVGDTLRGYLSPMKDTVSQQASQRTQQGKDSLQALRAMERILGLPSDTVAAVPAGQTLAQDSAQVVPSSRASDAGTVPGDTLAPAELVFAPADSSAASYVVSQAERDSLRRRDVQIKAALASLYGISLADTESELGPKTLADTLMAADAYQAKVYESLPQPAQPPYVKIATPVRFTLDNGLKVLVYPDSSIPIVTFYIGISNHRVFEKDKKGVSDLTAAMLLAGVQNRTKAQITDSLANMGSRYRMTRSSFYVSGLSRYAAQNFNLFADVVLRPSFPLQEFFAEKQAMKDDYALADTRPSEILNRVYRALAFGGKVPSGEFASPQTIDRITVNDCQEYYSTYWRPNNAVLLVLGDITEAQARKLVEGRFRFWGKAEVPQDKISSVNDLPSTAIDFIHDPSARDSRIIISNIAEFDYNSPDVFPAMIINHLMGGDLLGNIQASLGAAAQSENVFLLSPDPLGGYMYLSARVPNLDAVRTITEKTARLQSIRRTPLDSTTLASVKQYLIGRIALSFEDREAMGSYGVAVENGTVKRDFLEDILRQINDVTAEDVMRVAQKYIKPSQFRIVIYGDARKVVPPLELAGYDVTFYDKTAQRVARPSLSQPITDSISARNVLERYFEAMGGEKKMRAVKTLRQQYDILIGERKLQAVVLTRLPFYYQQLLLFDDEVYLKTTYNGNMGYTKVENTTTALSADAVEKGRLSRSIFPLLDYEKEGFQAELDSIVPVLGHFTYRMNVTLPEGRMQNYYFSTEDYRVLRIEEVASRAVKETDENGRLTRYEPEKIASYSDYRDYKEVDGVMYPFTTEIRDESGRIIWKTTSVDPGVSIPEKVFR</sequence>
<accession>A0A9D1H8D4</accession>
<reference evidence="3" key="1">
    <citation type="submission" date="2020-10" db="EMBL/GenBank/DDBJ databases">
        <authorList>
            <person name="Gilroy R."/>
        </authorList>
    </citation>
    <scope>NUCLEOTIDE SEQUENCE</scope>
    <source>
        <strain evidence="3">1383</strain>
    </source>
</reference>
<dbReference type="PANTHER" id="PTHR11851:SF224">
    <property type="entry name" value="PROCESSING PROTEASE"/>
    <property type="match status" value="1"/>
</dbReference>
<dbReference type="Pfam" id="PF00675">
    <property type="entry name" value="Peptidase_M16"/>
    <property type="match status" value="1"/>
</dbReference>